<keyword evidence="15" id="KW-0472">Membrane</keyword>
<evidence type="ECO:0000256" key="1">
    <source>
        <dbReference type="ARBA" id="ARBA00001946"/>
    </source>
</evidence>
<evidence type="ECO:0000256" key="16">
    <source>
        <dbReference type="ARBA" id="ARBA00023180"/>
    </source>
</evidence>
<keyword evidence="7" id="KW-0479">Metal-binding</keyword>
<dbReference type="InterPro" id="IPR000719">
    <property type="entry name" value="Prot_kinase_dom"/>
</dbReference>
<dbReference type="GO" id="GO:1990604">
    <property type="term" value="C:IRE1-TRAF2-ASK1 complex"/>
    <property type="evidence" value="ECO:0007669"/>
    <property type="project" value="TreeGrafter"/>
</dbReference>
<keyword evidence="10" id="KW-0418">Kinase</keyword>
<dbReference type="PANTHER" id="PTHR13954">
    <property type="entry name" value="IRE1-RELATED"/>
    <property type="match status" value="1"/>
</dbReference>
<feature type="region of interest" description="Disordered" evidence="19">
    <location>
        <begin position="443"/>
        <end position="474"/>
    </location>
</feature>
<evidence type="ECO:0000256" key="4">
    <source>
        <dbReference type="ARBA" id="ARBA00022527"/>
    </source>
</evidence>
<evidence type="ECO:0000256" key="11">
    <source>
        <dbReference type="ARBA" id="ARBA00022801"/>
    </source>
</evidence>
<keyword evidence="9" id="KW-0547">Nucleotide-binding</keyword>
<dbReference type="PANTHER" id="PTHR13954:SF6">
    <property type="entry name" value="NON-SPECIFIC SERINE_THREONINE PROTEIN KINASE"/>
    <property type="match status" value="1"/>
</dbReference>
<keyword evidence="4" id="KW-0723">Serine/threonine-protein kinase</keyword>
<evidence type="ECO:0000256" key="15">
    <source>
        <dbReference type="ARBA" id="ARBA00023136"/>
    </source>
</evidence>
<comment type="catalytic activity">
    <reaction evidence="17">
        <text>L-threonyl-[protein] + ATP = O-phospho-L-threonyl-[protein] + ADP + H(+)</text>
        <dbReference type="Rhea" id="RHEA:46608"/>
        <dbReference type="Rhea" id="RHEA-COMP:11060"/>
        <dbReference type="Rhea" id="RHEA-COMP:11605"/>
        <dbReference type="ChEBI" id="CHEBI:15378"/>
        <dbReference type="ChEBI" id="CHEBI:30013"/>
        <dbReference type="ChEBI" id="CHEBI:30616"/>
        <dbReference type="ChEBI" id="CHEBI:61977"/>
        <dbReference type="ChEBI" id="CHEBI:456216"/>
        <dbReference type="EC" id="2.7.11.1"/>
    </reaction>
    <physiologicalReaction direction="left-to-right" evidence="17">
        <dbReference type="Rhea" id="RHEA:46609"/>
    </physiologicalReaction>
</comment>
<dbReference type="FunCoup" id="A0A5J5F0I1">
    <property type="interactions" value="135"/>
</dbReference>
<evidence type="ECO:0000256" key="10">
    <source>
        <dbReference type="ARBA" id="ARBA00022777"/>
    </source>
</evidence>
<dbReference type="OrthoDB" id="63989at2759"/>
<comment type="catalytic activity">
    <reaction evidence="18">
        <text>L-seryl-[protein] + ATP = O-phospho-L-seryl-[protein] + ADP + H(+)</text>
        <dbReference type="Rhea" id="RHEA:17989"/>
        <dbReference type="Rhea" id="RHEA-COMP:9863"/>
        <dbReference type="Rhea" id="RHEA-COMP:11604"/>
        <dbReference type="ChEBI" id="CHEBI:15378"/>
        <dbReference type="ChEBI" id="CHEBI:29999"/>
        <dbReference type="ChEBI" id="CHEBI:30616"/>
        <dbReference type="ChEBI" id="CHEBI:83421"/>
        <dbReference type="ChEBI" id="CHEBI:456216"/>
        <dbReference type="EC" id="2.7.11.1"/>
    </reaction>
    <physiologicalReaction direction="left-to-right" evidence="18">
        <dbReference type="Rhea" id="RHEA:17990"/>
    </physiologicalReaction>
</comment>
<comment type="cofactor">
    <cofactor evidence="1">
        <name>Mg(2+)</name>
        <dbReference type="ChEBI" id="CHEBI:18420"/>
    </cofactor>
</comment>
<dbReference type="GO" id="GO:0051082">
    <property type="term" value="F:unfolded protein binding"/>
    <property type="evidence" value="ECO:0007669"/>
    <property type="project" value="TreeGrafter"/>
</dbReference>
<keyword evidence="5" id="KW-0808">Transferase</keyword>
<feature type="domain" description="Protein kinase" evidence="21">
    <location>
        <begin position="740"/>
        <end position="1034"/>
    </location>
</feature>
<dbReference type="Pfam" id="PF06479">
    <property type="entry name" value="Ribonuc_2-5A"/>
    <property type="match status" value="1"/>
</dbReference>
<dbReference type="Gene3D" id="1.10.510.10">
    <property type="entry name" value="Transferase(Phosphotransferase) domain 1"/>
    <property type="match status" value="1"/>
</dbReference>
<evidence type="ECO:0000256" key="17">
    <source>
        <dbReference type="ARBA" id="ARBA00048659"/>
    </source>
</evidence>
<dbReference type="SMART" id="SM00220">
    <property type="entry name" value="S_TKc"/>
    <property type="match status" value="1"/>
</dbReference>
<proteinExistence type="predicted"/>
<evidence type="ECO:0000256" key="14">
    <source>
        <dbReference type="ARBA" id="ARBA00022989"/>
    </source>
</evidence>
<feature type="compositionally biased region" description="Pro residues" evidence="19">
    <location>
        <begin position="458"/>
        <end position="470"/>
    </location>
</feature>
<accession>A0A5J5F0I1</accession>
<evidence type="ECO:0000259" key="22">
    <source>
        <dbReference type="PROSITE" id="PS51392"/>
    </source>
</evidence>
<organism evidence="23 24">
    <name type="scientific">Sphaerosporella brunnea</name>
    <dbReference type="NCBI Taxonomy" id="1250544"/>
    <lineage>
        <taxon>Eukaryota</taxon>
        <taxon>Fungi</taxon>
        <taxon>Dikarya</taxon>
        <taxon>Ascomycota</taxon>
        <taxon>Pezizomycotina</taxon>
        <taxon>Pezizomycetes</taxon>
        <taxon>Pezizales</taxon>
        <taxon>Pyronemataceae</taxon>
        <taxon>Sphaerosporella</taxon>
    </lineage>
</organism>
<evidence type="ECO:0000313" key="24">
    <source>
        <dbReference type="Proteomes" id="UP000326924"/>
    </source>
</evidence>
<dbReference type="InterPro" id="IPR011009">
    <property type="entry name" value="Kinase-like_dom_sf"/>
</dbReference>
<dbReference type="GO" id="GO:0006397">
    <property type="term" value="P:mRNA processing"/>
    <property type="evidence" value="ECO:0007669"/>
    <property type="project" value="InterPro"/>
</dbReference>
<keyword evidence="11" id="KW-0378">Hydrolase</keyword>
<dbReference type="Gene3D" id="3.30.200.20">
    <property type="entry name" value="Phosphorylase Kinase, domain 1"/>
    <property type="match status" value="1"/>
</dbReference>
<dbReference type="FunFam" id="3.30.200.20:FF:000077">
    <property type="entry name" value="Putative Serine/threonine-protein kinase/endoribonuclease IRE1"/>
    <property type="match status" value="1"/>
</dbReference>
<gene>
    <name evidence="23" type="ORF">FN846DRAFT_905718</name>
</gene>
<protein>
    <recommendedName>
        <fullName evidence="3">non-specific serine/threonine protein kinase</fullName>
        <ecNumber evidence="3">2.7.11.1</ecNumber>
    </recommendedName>
</protein>
<dbReference type="CDD" id="cd09769">
    <property type="entry name" value="Luminal_IRE1"/>
    <property type="match status" value="1"/>
</dbReference>
<evidence type="ECO:0000256" key="18">
    <source>
        <dbReference type="ARBA" id="ARBA00048977"/>
    </source>
</evidence>
<dbReference type="GO" id="GO:0004674">
    <property type="term" value="F:protein serine/threonine kinase activity"/>
    <property type="evidence" value="ECO:0007669"/>
    <property type="project" value="UniProtKB-KW"/>
</dbReference>
<dbReference type="Proteomes" id="UP000326924">
    <property type="component" value="Unassembled WGS sequence"/>
</dbReference>
<dbReference type="InterPro" id="IPR045133">
    <property type="entry name" value="IRE1/2-like"/>
</dbReference>
<evidence type="ECO:0000256" key="19">
    <source>
        <dbReference type="SAM" id="MobiDB-lite"/>
    </source>
</evidence>
<dbReference type="PROSITE" id="PS50011">
    <property type="entry name" value="PROTEIN_KINASE_DOM"/>
    <property type="match status" value="1"/>
</dbReference>
<feature type="compositionally biased region" description="Basic and acidic residues" evidence="19">
    <location>
        <begin position="563"/>
        <end position="583"/>
    </location>
</feature>
<keyword evidence="13" id="KW-0460">Magnesium</keyword>
<dbReference type="AlphaFoldDB" id="A0A5J5F0I1"/>
<dbReference type="Gene3D" id="1.20.1440.180">
    <property type="entry name" value="KEN domain"/>
    <property type="match status" value="1"/>
</dbReference>
<evidence type="ECO:0000259" key="21">
    <source>
        <dbReference type="PROSITE" id="PS50011"/>
    </source>
</evidence>
<dbReference type="InterPro" id="IPR008271">
    <property type="entry name" value="Ser/Thr_kinase_AS"/>
</dbReference>
<dbReference type="Pfam" id="PF00069">
    <property type="entry name" value="Pkinase"/>
    <property type="match status" value="1"/>
</dbReference>
<dbReference type="InterPro" id="IPR015943">
    <property type="entry name" value="WD40/YVTN_repeat-like_dom_sf"/>
</dbReference>
<dbReference type="Gene3D" id="2.130.10.10">
    <property type="entry name" value="YVTN repeat-like/Quinoprotein amine dehydrogenase"/>
    <property type="match status" value="1"/>
</dbReference>
<evidence type="ECO:0000256" key="9">
    <source>
        <dbReference type="ARBA" id="ARBA00022741"/>
    </source>
</evidence>
<dbReference type="InParanoid" id="A0A5J5F0I1"/>
<evidence type="ECO:0000256" key="13">
    <source>
        <dbReference type="ARBA" id="ARBA00022842"/>
    </source>
</evidence>
<dbReference type="GO" id="GO:0070059">
    <property type="term" value="P:intrinsic apoptotic signaling pathway in response to endoplasmic reticulum stress"/>
    <property type="evidence" value="ECO:0007669"/>
    <property type="project" value="TreeGrafter"/>
</dbReference>
<evidence type="ECO:0000256" key="12">
    <source>
        <dbReference type="ARBA" id="ARBA00022840"/>
    </source>
</evidence>
<feature type="compositionally biased region" description="Basic residues" evidence="19">
    <location>
        <begin position="652"/>
        <end position="668"/>
    </location>
</feature>
<reference evidence="23 24" key="1">
    <citation type="submission" date="2019-09" db="EMBL/GenBank/DDBJ databases">
        <title>Draft genome of the ectomycorrhizal ascomycete Sphaerosporella brunnea.</title>
        <authorList>
            <consortium name="DOE Joint Genome Institute"/>
            <person name="Benucci G.M."/>
            <person name="Marozzi G."/>
            <person name="Antonielli L."/>
            <person name="Sanchez S."/>
            <person name="Marco P."/>
            <person name="Wang X."/>
            <person name="Falini L.B."/>
            <person name="Barry K."/>
            <person name="Haridas S."/>
            <person name="Lipzen A."/>
            <person name="Labutti K."/>
            <person name="Grigoriev I.V."/>
            <person name="Murat C."/>
            <person name="Martin F."/>
            <person name="Albertini E."/>
            <person name="Donnini D."/>
            <person name="Bonito G."/>
        </authorList>
    </citation>
    <scope>NUCLEOTIDE SEQUENCE [LARGE SCALE GENOMIC DNA]</scope>
    <source>
        <strain evidence="23 24">Sb_GMNB300</strain>
    </source>
</reference>
<keyword evidence="14" id="KW-1133">Transmembrane helix</keyword>
<evidence type="ECO:0000256" key="8">
    <source>
        <dbReference type="ARBA" id="ARBA00022729"/>
    </source>
</evidence>
<keyword evidence="6" id="KW-0812">Transmembrane</keyword>
<dbReference type="InterPro" id="IPR011047">
    <property type="entry name" value="Quinoprotein_ADH-like_sf"/>
</dbReference>
<feature type="region of interest" description="Disordered" evidence="19">
    <location>
        <begin position="606"/>
        <end position="683"/>
    </location>
</feature>
<feature type="signal peptide" evidence="20">
    <location>
        <begin position="1"/>
        <end position="31"/>
    </location>
</feature>
<sequence>MRQLRRPGAGDSGLLFSYFVVLLCLFSTVYSSGIDVLSASVRAESSAERARAVGTQAPKDLAVVTPSGYGGIRGVGRMVGYGQRRSLDDYEVEDFVLMATVNGTLSARDRKTGRERWQIHTEDAAVQTINHRVNSSSTKTAPDQDDLMTWIVEPSEDGELLFYTPEGGLEKLGVTVKDIIQSTPYMPPGADMVYNGAKNTTTYAIDAKTGVIQRVFSTGGLSGVVNDRKCKTTTRLSELDDECDSTDDNSNKIIMLGRTEYTIRIQRWSTAELLWTIKFNEWSPNKGDLDLRQQYHRSLDNRYIYSAHDGTIFGFDDADSKGLRPPKYYQKMESPVVRIFDVVRSTNSASYDLLVLPQPSVRSPRDEESSLLDSTFVGCTDNGGWYALSEANFPYVTRQASNAVCYAQGAVWKSLPAPEREKSLVGIHKMHYAGPNEPYPAIPALPASSYEGSKEPTDAPPSPQPSPAAPKPSTSSGAWLATLALCLAAMPVLLFVSPMMKTKSSSVLSEWLSLDHRILTHSPIASDSPTSERVEPLSSDAPVITKMEVEVPEMPELVAVDSNAEKPEEPKPDETQAKPEVAEVNEIVKVDSVGQILADVKEVEKTKVEEEEAAKTPIVRFKEPEPAEVPVTESGTMDGGVGGEITEPPVTPKKKPYKRGRRGGKKKSGNSNQQSQAPSEGEMALSTVMVSPAVLPAEQSIVERTIPGTDRVGRVTVLSTGNVEPDSTGGGYHVLNNLEIWEEEILGTGSQGTTVHRGRWEGKAVAVKRMLTHHVDIAMREVKTLQDADFHPNIVRYFCQQQRQQFLYIALELCEGSLYDVITKPDQFPEITSLMETKDTVNQICQGINHLHSLKIVHRDIKPQNILVGKPNPKSNRPRFLISDFGLCKKLHQDEYSFGATTAQHAGTIGWRAPELLYDCVAPLDPNDHSGGSGSGTGSEIVLDPLTKRRATRAIDIFPLGCVFHFVFTRGGHPFGDRWEREHHIVRGNSGPGLRRLAETPDVTPEAVDLVAQMIQADPKKRPDTAKLSRHPYFWDAEKRLEFVLSVSDRFELEKEKEKNDKGYVSPFTPMLEEGAPQVVGTNWLNRLDQHLKHELVNLKRRGYDGGKVLDLLRAIRNKKHHFLDMDPATQQAVGEPPEAYLHYFTSRFPDLLLYIYDVIVQAGFYQESRFKTKFFTAAW</sequence>
<dbReference type="SUPFAM" id="SSF50998">
    <property type="entry name" value="Quinoprotein alcohol dehydrogenase-like"/>
    <property type="match status" value="1"/>
</dbReference>
<dbReference type="EC" id="2.7.11.1" evidence="3"/>
<feature type="chain" id="PRO_5023847870" description="non-specific serine/threonine protein kinase" evidence="20">
    <location>
        <begin position="32"/>
        <end position="1180"/>
    </location>
</feature>
<keyword evidence="16" id="KW-0325">Glycoprotein</keyword>
<evidence type="ECO:0000313" key="23">
    <source>
        <dbReference type="EMBL" id="KAA8909320.1"/>
    </source>
</evidence>
<feature type="domain" description="KEN" evidence="22">
    <location>
        <begin position="1037"/>
        <end position="1177"/>
    </location>
</feature>
<dbReference type="GO" id="GO:0016787">
    <property type="term" value="F:hydrolase activity"/>
    <property type="evidence" value="ECO:0007669"/>
    <property type="project" value="UniProtKB-KW"/>
</dbReference>
<evidence type="ECO:0000256" key="3">
    <source>
        <dbReference type="ARBA" id="ARBA00012513"/>
    </source>
</evidence>
<dbReference type="InterPro" id="IPR038357">
    <property type="entry name" value="KEN_sf"/>
</dbReference>
<dbReference type="GO" id="GO:0046872">
    <property type="term" value="F:metal ion binding"/>
    <property type="evidence" value="ECO:0007669"/>
    <property type="project" value="UniProtKB-KW"/>
</dbReference>
<keyword evidence="24" id="KW-1185">Reference proteome</keyword>
<evidence type="ECO:0000256" key="7">
    <source>
        <dbReference type="ARBA" id="ARBA00022723"/>
    </source>
</evidence>
<dbReference type="GO" id="GO:0036498">
    <property type="term" value="P:IRE1-mediated unfolded protein response"/>
    <property type="evidence" value="ECO:0007669"/>
    <property type="project" value="TreeGrafter"/>
</dbReference>
<dbReference type="PROSITE" id="PS00108">
    <property type="entry name" value="PROTEIN_KINASE_ST"/>
    <property type="match status" value="1"/>
</dbReference>
<dbReference type="FunFam" id="1.10.510.10:FF:000572">
    <property type="entry name" value="Serine/threonine-protein kinase/endoribonuclease IRE1"/>
    <property type="match status" value="1"/>
</dbReference>
<dbReference type="GO" id="GO:0004521">
    <property type="term" value="F:RNA endonuclease activity"/>
    <property type="evidence" value="ECO:0007669"/>
    <property type="project" value="InterPro"/>
</dbReference>
<feature type="region of interest" description="Disordered" evidence="19">
    <location>
        <begin position="562"/>
        <end position="583"/>
    </location>
</feature>
<evidence type="ECO:0000256" key="2">
    <source>
        <dbReference type="ARBA" id="ARBA00004479"/>
    </source>
</evidence>
<dbReference type="SMART" id="SM00580">
    <property type="entry name" value="PUG"/>
    <property type="match status" value="1"/>
</dbReference>
<dbReference type="SUPFAM" id="SSF56112">
    <property type="entry name" value="Protein kinase-like (PK-like)"/>
    <property type="match status" value="1"/>
</dbReference>
<comment type="subcellular location">
    <subcellularLocation>
        <location evidence="2">Membrane</location>
        <topology evidence="2">Single-pass type I membrane protein</topology>
    </subcellularLocation>
</comment>
<dbReference type="GO" id="GO:0005524">
    <property type="term" value="F:ATP binding"/>
    <property type="evidence" value="ECO:0007669"/>
    <property type="project" value="UniProtKB-KW"/>
</dbReference>
<name>A0A5J5F0I1_9PEZI</name>
<comment type="caution">
    <text evidence="23">The sequence shown here is derived from an EMBL/GenBank/DDBJ whole genome shotgun (WGS) entry which is preliminary data.</text>
</comment>
<evidence type="ECO:0000256" key="6">
    <source>
        <dbReference type="ARBA" id="ARBA00022692"/>
    </source>
</evidence>
<evidence type="ECO:0000256" key="5">
    <source>
        <dbReference type="ARBA" id="ARBA00022679"/>
    </source>
</evidence>
<evidence type="ECO:0000256" key="20">
    <source>
        <dbReference type="SAM" id="SignalP"/>
    </source>
</evidence>
<dbReference type="EMBL" id="VXIS01000059">
    <property type="protein sequence ID" value="KAA8909320.1"/>
    <property type="molecule type" value="Genomic_DNA"/>
</dbReference>
<dbReference type="PROSITE" id="PS51392">
    <property type="entry name" value="KEN"/>
    <property type="match status" value="1"/>
</dbReference>
<dbReference type="InterPro" id="IPR010513">
    <property type="entry name" value="KEN_dom"/>
</dbReference>
<feature type="compositionally biased region" description="Polar residues" evidence="19">
    <location>
        <begin position="669"/>
        <end position="678"/>
    </location>
</feature>
<keyword evidence="8 20" id="KW-0732">Signal</keyword>
<keyword evidence="12" id="KW-0067">ATP-binding</keyword>